<evidence type="ECO:0000256" key="10">
    <source>
        <dbReference type="RuleBase" id="RU364115"/>
    </source>
</evidence>
<dbReference type="InterPro" id="IPR055180">
    <property type="entry name" value="HsdR_RecA-like_helicase_dom_2"/>
</dbReference>
<dbReference type="NCBIfam" id="TIGR00348">
    <property type="entry name" value="hsdR"/>
    <property type="match status" value="1"/>
</dbReference>
<evidence type="ECO:0000256" key="11">
    <source>
        <dbReference type="SAM" id="Coils"/>
    </source>
</evidence>
<dbReference type="Gene3D" id="3.40.50.300">
    <property type="entry name" value="P-loop containing nucleotide triphosphate hydrolases"/>
    <property type="match status" value="2"/>
</dbReference>
<evidence type="ECO:0000313" key="14">
    <source>
        <dbReference type="Proteomes" id="UP000644147"/>
    </source>
</evidence>
<dbReference type="Pfam" id="PF22679">
    <property type="entry name" value="T1R_D3-like"/>
    <property type="match status" value="1"/>
</dbReference>
<dbReference type="PANTHER" id="PTHR30195:SF15">
    <property type="entry name" value="TYPE I RESTRICTION ENZYME HINDI ENDONUCLEASE SUBUNIT"/>
    <property type="match status" value="1"/>
</dbReference>
<dbReference type="InterPro" id="IPR027417">
    <property type="entry name" value="P-loop_NTPase"/>
</dbReference>
<name>A0ABS1C0Y1_9BACT</name>
<dbReference type="Pfam" id="PF11867">
    <property type="entry name" value="T1RH-like_C"/>
    <property type="match status" value="1"/>
</dbReference>
<dbReference type="Pfam" id="PF04313">
    <property type="entry name" value="HSDR_N"/>
    <property type="match status" value="1"/>
</dbReference>
<comment type="caution">
    <text evidence="13">The sequence shown here is derived from an EMBL/GenBank/DDBJ whole genome shotgun (WGS) entry which is preliminary data.</text>
</comment>
<keyword evidence="6 13" id="KW-0255">Endonuclease</keyword>
<dbReference type="CDD" id="cd18800">
    <property type="entry name" value="SF2_C_EcoR124I-like"/>
    <property type="match status" value="1"/>
</dbReference>
<comment type="function">
    <text evidence="10">Subunit R is required for both nuclease and ATPase activities, but not for modification.</text>
</comment>
<feature type="coiled-coil region" evidence="11">
    <location>
        <begin position="561"/>
        <end position="588"/>
    </location>
</feature>
<dbReference type="InterPro" id="IPR040980">
    <property type="entry name" value="SWI2_SNF2"/>
</dbReference>
<proteinExistence type="inferred from homology"/>
<dbReference type="PANTHER" id="PTHR30195">
    <property type="entry name" value="TYPE I SITE-SPECIFIC DEOXYRIBONUCLEASE PROTEIN SUBUNIT M AND R"/>
    <property type="match status" value="1"/>
</dbReference>
<evidence type="ECO:0000256" key="1">
    <source>
        <dbReference type="ARBA" id="ARBA00000851"/>
    </source>
</evidence>
<feature type="domain" description="Helicase ATP-binding" evidence="12">
    <location>
        <begin position="287"/>
        <end position="452"/>
    </location>
</feature>
<dbReference type="InterPro" id="IPR014001">
    <property type="entry name" value="Helicase_ATP-bd"/>
</dbReference>
<comment type="subunit">
    <text evidence="10">The type I restriction/modification system is composed of three polypeptides R, M and S.</text>
</comment>
<protein>
    <recommendedName>
        <fullName evidence="10">Type I restriction enzyme endonuclease subunit</fullName>
        <shortName evidence="10">R protein</shortName>
        <ecNumber evidence="10">3.1.21.3</ecNumber>
    </recommendedName>
</protein>
<evidence type="ECO:0000313" key="13">
    <source>
        <dbReference type="EMBL" id="MBK0403060.1"/>
    </source>
</evidence>
<evidence type="ECO:0000256" key="2">
    <source>
        <dbReference type="ARBA" id="ARBA00008598"/>
    </source>
</evidence>
<dbReference type="SMART" id="SM00487">
    <property type="entry name" value="DEXDc"/>
    <property type="match status" value="1"/>
</dbReference>
<evidence type="ECO:0000256" key="9">
    <source>
        <dbReference type="ARBA" id="ARBA00023125"/>
    </source>
</evidence>
<dbReference type="InterPro" id="IPR021810">
    <property type="entry name" value="T1RH-like_C"/>
</dbReference>
<dbReference type="Gene3D" id="3.90.1570.50">
    <property type="match status" value="1"/>
</dbReference>
<dbReference type="InterPro" id="IPR007409">
    <property type="entry name" value="Restrct_endonuc_type1_HsdR_N"/>
</dbReference>
<dbReference type="Proteomes" id="UP000644147">
    <property type="component" value="Unassembled WGS sequence"/>
</dbReference>
<keyword evidence="7 10" id="KW-0378">Hydrolase</keyword>
<evidence type="ECO:0000259" key="12">
    <source>
        <dbReference type="PROSITE" id="PS51192"/>
    </source>
</evidence>
<keyword evidence="11" id="KW-0175">Coiled coil</keyword>
<evidence type="ECO:0000256" key="4">
    <source>
        <dbReference type="ARBA" id="ARBA00022741"/>
    </source>
</evidence>
<accession>A0ABS1C0Y1</accession>
<comment type="similarity">
    <text evidence="2 10">Belongs to the HsdR family.</text>
</comment>
<dbReference type="SUPFAM" id="SSF52540">
    <property type="entry name" value="P-loop containing nucleoside triphosphate hydrolases"/>
    <property type="match status" value="2"/>
</dbReference>
<sequence length="1071" mass="123350">MNDLSEDNLVQQATAQFLQEHLGWETVFAYNQEVLGQDGTLGRITRQEVYLKRYLRTALEELNRDLNLPPVAFDTAIRDITETRAGHNVNIRLNREKYQIFKNGVPVEYRNAKGEIEKRRLRIFDFENPENNHFLAVRELWVYGSIYHRRPDIVGFVNGLPLLFIELKNANVHINSAYKDNFSDYKNTIPHLFDANAFVIISNALEAKVGSVTGKLGHFHEWKRLEEEAPGVVQLETLLKGLCTKANFMDLFENFILFDESRGSLAKIVAKNHQFLGVNRAVAAVQDRQNRNGQLGVFWHTQGSGKSYSMVFFSEKVRRKLPGNFTFLIVTDRTDLDNQIYRTYAGTGIVDNKANTCRPSSGKHLQELFKADKPYLFSLINLFNQEVSEENPYTRRSDVIVVSDEAHRSQYGRLALNMRSALPNAHYIGFTGTPLFKNDEITKRIFGDYVSTYDFQRAVEDGATVPLYFDSRGEKLQLETTEINNRIAEKLEELELDLNQDEQALLEKQLGRDYHILTASSRLTPIAQDFVNHYTTQWESGKAMFVCLDKLTTVKMYNLVQQFWEAEKQALQQQLEESNNAAEMQELRRKLTWMQETQMAVVVSEEQGEIEKFRKEGLEILPHRQLEKQGFETPDGKRIDLETAFKKDENPFRVAFVCAMWLTGFDVPSLSTLYLDKPLKAHTLMQAIARANRVHEGKNNGLIVDYCGILKSLREALALFASGTPQDDTLNPNPDPVKPNEELLSDLETSILMVRNLLSERGFELDNIFDKSAAFSQASAILAAKEAINQSEETRKRFEILAREVFKKFKACLTIPGVKAFGKDYDTINFIYKTLQADKEKANISDILRELGQVVNVAIGTASMAAENGKLYDISKIDFELLRKEFAKSKKKNSTVHDLKTYIEQKLAKMMRNNPTRIDYYKRYQEIIADYNFEKDRKTIEETFEKLMKFMQDLNEEEKRGMREGLSEENLALFDQLQKPNLAKKDMEKLKQVAKELLQGLKDQKDKYQQWRNNEASKADVRTFILNYLWDEEKGLPGSFNQEEIQEKAKTLYSFIYDHYPNFGGPDSAAA</sequence>
<dbReference type="InterPro" id="IPR004473">
    <property type="entry name" value="Restrct_endonuc_typeI_HsdR"/>
</dbReference>
<feature type="coiled-coil region" evidence="11">
    <location>
        <begin position="984"/>
        <end position="1014"/>
    </location>
</feature>
<keyword evidence="8 10" id="KW-0067">ATP-binding</keyword>
<evidence type="ECO:0000256" key="6">
    <source>
        <dbReference type="ARBA" id="ARBA00022759"/>
    </source>
</evidence>
<evidence type="ECO:0000256" key="8">
    <source>
        <dbReference type="ARBA" id="ARBA00022840"/>
    </source>
</evidence>
<reference evidence="13 14" key="1">
    <citation type="submission" date="2020-12" db="EMBL/GenBank/DDBJ databases">
        <title>Bacterial novel species Adhaeribacter sp. BT258 isolated from soil.</title>
        <authorList>
            <person name="Jung H.-Y."/>
        </authorList>
    </citation>
    <scope>NUCLEOTIDE SEQUENCE [LARGE SCALE GENOMIC DNA]</scope>
    <source>
        <strain evidence="13 14">BT258</strain>
    </source>
</reference>
<dbReference type="EMBL" id="JAEHFX010000003">
    <property type="protein sequence ID" value="MBK0403060.1"/>
    <property type="molecule type" value="Genomic_DNA"/>
</dbReference>
<evidence type="ECO:0000256" key="7">
    <source>
        <dbReference type="ARBA" id="ARBA00022801"/>
    </source>
</evidence>
<keyword evidence="5 10" id="KW-0680">Restriction system</keyword>
<keyword evidence="14" id="KW-1185">Reference proteome</keyword>
<keyword evidence="9 10" id="KW-0238">DNA-binding</keyword>
<organism evidence="13 14">
    <name type="scientific">Adhaeribacter terrigena</name>
    <dbReference type="NCBI Taxonomy" id="2793070"/>
    <lineage>
        <taxon>Bacteria</taxon>
        <taxon>Pseudomonadati</taxon>
        <taxon>Bacteroidota</taxon>
        <taxon>Cytophagia</taxon>
        <taxon>Cytophagales</taxon>
        <taxon>Hymenobacteraceae</taxon>
        <taxon>Adhaeribacter</taxon>
    </lineage>
</organism>
<evidence type="ECO:0000256" key="5">
    <source>
        <dbReference type="ARBA" id="ARBA00022747"/>
    </source>
</evidence>
<evidence type="ECO:0000256" key="3">
    <source>
        <dbReference type="ARBA" id="ARBA00022722"/>
    </source>
</evidence>
<gene>
    <name evidence="13" type="ORF">I5M27_08680</name>
</gene>
<keyword evidence="3" id="KW-0540">Nuclease</keyword>
<dbReference type="RefSeq" id="WP_200505801.1">
    <property type="nucleotide sequence ID" value="NZ_JAEHFX010000003.1"/>
</dbReference>
<dbReference type="Pfam" id="PF18766">
    <property type="entry name" value="SWI2_SNF2"/>
    <property type="match status" value="1"/>
</dbReference>
<dbReference type="EC" id="3.1.21.3" evidence="10"/>
<dbReference type="InterPro" id="IPR051268">
    <property type="entry name" value="Type-I_R_enzyme_R_subunit"/>
</dbReference>
<dbReference type="GO" id="GO:0004519">
    <property type="term" value="F:endonuclease activity"/>
    <property type="evidence" value="ECO:0007669"/>
    <property type="project" value="UniProtKB-KW"/>
</dbReference>
<keyword evidence="4 10" id="KW-0547">Nucleotide-binding</keyword>
<dbReference type="CDD" id="cd22332">
    <property type="entry name" value="HsdR_N"/>
    <property type="match status" value="1"/>
</dbReference>
<comment type="catalytic activity">
    <reaction evidence="1 10">
        <text>Endonucleolytic cleavage of DNA to give random double-stranded fragments with terminal 5'-phosphates, ATP is simultaneously hydrolyzed.</text>
        <dbReference type="EC" id="3.1.21.3"/>
    </reaction>
</comment>
<dbReference type="PROSITE" id="PS51192">
    <property type="entry name" value="HELICASE_ATP_BIND_1"/>
    <property type="match status" value="1"/>
</dbReference>